<dbReference type="Proteomes" id="UP001521911">
    <property type="component" value="Unassembled WGS sequence"/>
</dbReference>
<keyword evidence="4" id="KW-1185">Reference proteome</keyword>
<evidence type="ECO:0000313" key="4">
    <source>
        <dbReference type="Proteomes" id="UP001521911"/>
    </source>
</evidence>
<accession>A0ABS9PXD5</accession>
<evidence type="ECO:0000256" key="1">
    <source>
        <dbReference type="SAM" id="MobiDB-lite"/>
    </source>
</evidence>
<proteinExistence type="predicted"/>
<feature type="region of interest" description="Disordered" evidence="1">
    <location>
        <begin position="144"/>
        <end position="170"/>
    </location>
</feature>
<dbReference type="Pfam" id="PF22483">
    <property type="entry name" value="Mu-transpos_C_2"/>
    <property type="match status" value="1"/>
</dbReference>
<gene>
    <name evidence="3" type="ORF">MHK08_13040</name>
</gene>
<comment type="caution">
    <text evidence="3">The sequence shown here is derived from an EMBL/GenBank/DDBJ whole genome shotgun (WGS) entry which is preliminary data.</text>
</comment>
<dbReference type="EMBL" id="JAKRDF010000044">
    <property type="protein sequence ID" value="MCG7277372.1"/>
    <property type="molecule type" value="Genomic_DNA"/>
</dbReference>
<dbReference type="RefSeq" id="WP_420868649.1">
    <property type="nucleotide sequence ID" value="NZ_JAKRDF010000044.1"/>
</dbReference>
<protein>
    <submittedName>
        <fullName evidence="3">IS21 family transposase</fullName>
    </submittedName>
</protein>
<evidence type="ECO:0000259" key="2">
    <source>
        <dbReference type="Pfam" id="PF22483"/>
    </source>
</evidence>
<organism evidence="3 4">
    <name type="scientific">Corynebacterium singulare</name>
    <dbReference type="NCBI Taxonomy" id="161899"/>
    <lineage>
        <taxon>Bacteria</taxon>
        <taxon>Bacillati</taxon>
        <taxon>Actinomycetota</taxon>
        <taxon>Actinomycetes</taxon>
        <taxon>Mycobacteriales</taxon>
        <taxon>Corynebacteriaceae</taxon>
        <taxon>Corynebacterium</taxon>
    </lineage>
</organism>
<reference evidence="3 4" key="1">
    <citation type="submission" date="2022-02" db="EMBL/GenBank/DDBJ databases">
        <title>Uncovering new skin microbiome diversity through culturing and metagenomics.</title>
        <authorList>
            <person name="Conlan S."/>
            <person name="Deming C."/>
            <person name="Nisc Comparative Sequencing Program N."/>
            <person name="Segre J.A."/>
        </authorList>
    </citation>
    <scope>NUCLEOTIDE SEQUENCE [LARGE SCALE GENOMIC DNA]</scope>
    <source>
        <strain evidence="3 4">ACRQV</strain>
    </source>
</reference>
<evidence type="ECO:0000313" key="3">
    <source>
        <dbReference type="EMBL" id="MCG7277372.1"/>
    </source>
</evidence>
<name>A0ABS9PXD5_9CORY</name>
<feature type="domain" description="Transposase for insertion sequence element IS21-like C-terminal" evidence="2">
    <location>
        <begin position="1"/>
        <end position="46"/>
    </location>
</feature>
<sequence length="196" mass="21289">HYSVPYQLVGRTVDVRITGNEVTVFDAGRRVATHRLAQARGIYVTDVDHIPATMADTTGLWTSDYFYREAAKIGPATQKVIAELISAKAIPAQAYQSCRNVLNMGKHANKAILEQACARLIAPDGARRAVSYTAVKNMMAAVRKDQSTRPTGHDLLPTTPPETPPAVHARDTRGAYLGGSAQFSMENLRKKGPSQS</sequence>
<feature type="non-terminal residue" evidence="3">
    <location>
        <position position="1"/>
    </location>
</feature>
<dbReference type="InterPro" id="IPR054353">
    <property type="entry name" value="IstA-like_C"/>
</dbReference>